<keyword evidence="2" id="KW-1185">Reference proteome</keyword>
<name>A0A0K1S301_9CHRO</name>
<organism evidence="1 2">
    <name type="scientific">Microcystis panniformis FACHB-1757</name>
    <dbReference type="NCBI Taxonomy" id="1638788"/>
    <lineage>
        <taxon>Bacteria</taxon>
        <taxon>Bacillati</taxon>
        <taxon>Cyanobacteriota</taxon>
        <taxon>Cyanophyceae</taxon>
        <taxon>Oscillatoriophycideae</taxon>
        <taxon>Chroococcales</taxon>
        <taxon>Microcystaceae</taxon>
        <taxon>Microcystis</taxon>
    </lineage>
</organism>
<reference evidence="1 2" key="1">
    <citation type="journal article" date="2016" name="Stand. Genomic Sci.">
        <title>Complete genome sequence and genomic characterization of Microcystis panniformis FACHB 1757 by third-generation sequencing.</title>
        <authorList>
            <person name="Zhang J.Y."/>
            <person name="Guan R."/>
            <person name="Zhang H.J."/>
            <person name="Li H."/>
            <person name="Xiao P."/>
            <person name="Yu G.L."/>
            <person name="Du L."/>
            <person name="Cao D.M."/>
            <person name="Zhu B.C."/>
            <person name="Li R.H."/>
            <person name="Lu Z.H."/>
        </authorList>
    </citation>
    <scope>NUCLEOTIDE SEQUENCE [LARGE SCALE GENOMIC DNA]</scope>
    <source>
        <strain evidence="1 2">FACHB-1757</strain>
    </source>
</reference>
<evidence type="ECO:0008006" key="3">
    <source>
        <dbReference type="Google" id="ProtNLM"/>
    </source>
</evidence>
<dbReference type="Proteomes" id="UP000068167">
    <property type="component" value="Chromosome"/>
</dbReference>
<accession>A0A0K1S301</accession>
<evidence type="ECO:0000313" key="2">
    <source>
        <dbReference type="Proteomes" id="UP000068167"/>
    </source>
</evidence>
<evidence type="ECO:0000313" key="1">
    <source>
        <dbReference type="EMBL" id="AKV68351.1"/>
    </source>
</evidence>
<gene>
    <name evidence="1" type="ORF">VL20_3343</name>
</gene>
<dbReference type="AlphaFoldDB" id="A0A0K1S301"/>
<dbReference type="EMBL" id="CP011339">
    <property type="protein sequence ID" value="AKV68351.1"/>
    <property type="molecule type" value="Genomic_DNA"/>
</dbReference>
<protein>
    <recommendedName>
        <fullName evidence="3">Glycosyltransferase</fullName>
    </recommendedName>
</protein>
<dbReference type="RefSeq" id="WP_052276822.1">
    <property type="nucleotide sequence ID" value="NZ_CP011339.1"/>
</dbReference>
<dbReference type="PATRIC" id="fig|1638788.3.peg.3371"/>
<sequence>MTEQIPPIYFHLPASDRPDPLPDHADQLRKGRGSWAWILQTYLRLCESNFPCELVDTIPKEGIVISHRVSLAYDFQPYPKLLLVCVKGDRNPQPYAQIHIVQNRQELTASQLYIQSIAADQYLLPGKRYFLPHWTQPGLIPRDPRRGDRFENVVYFGITYNLAPPLRKPEWKQQVDHLGLNWCIQTNDEFWHDYRQADAIVAVRCFDSKETYPWKPATKLYNAWLAGVPAILGNESAFQAEYKSELDFFTANNENDIIYYLKQLRDNNYLRQQIKSHYQERSKTVTISHLVQCWHQFILNECVPAYNQWCSLSLWQQQQFFLRRRVLSKLNQLQMKTLKIITAQ</sequence>
<proteinExistence type="predicted"/>
<dbReference type="KEGG" id="mpk:VL20_3343"/>